<evidence type="ECO:0000313" key="3">
    <source>
        <dbReference type="EMBL" id="SUM56509.1"/>
    </source>
</evidence>
<gene>
    <name evidence="3" type="ORF">NCTC13832_00141</name>
    <name evidence="2" type="ORF">TP70_00160</name>
</gene>
<feature type="transmembrane region" description="Helical" evidence="1">
    <location>
        <begin position="12"/>
        <end position="29"/>
    </location>
</feature>
<dbReference type="EMBL" id="UHDT01000001">
    <property type="protein sequence ID" value="SUM56509.1"/>
    <property type="molecule type" value="Genomic_DNA"/>
</dbReference>
<keyword evidence="1" id="KW-0472">Membrane</keyword>
<evidence type="ECO:0000313" key="5">
    <source>
        <dbReference type="Proteomes" id="UP000254100"/>
    </source>
</evidence>
<evidence type="ECO:0000256" key="1">
    <source>
        <dbReference type="SAM" id="Phobius"/>
    </source>
</evidence>
<sequence length="60" mass="6861">MDRLMYALKTGLIAFLVFCTARYLVPYAVISEHKIIFSLVNTLLLVAIWFFLIGKPPKNS</sequence>
<dbReference type="Proteomes" id="UP000254100">
    <property type="component" value="Unassembled WGS sequence"/>
</dbReference>
<dbReference type="EMBL" id="JXWY01000001">
    <property type="protein sequence ID" value="KIX91875.1"/>
    <property type="molecule type" value="Genomic_DNA"/>
</dbReference>
<keyword evidence="4" id="KW-1185">Reference proteome</keyword>
<accession>A0A0D6XTY3</accession>
<keyword evidence="1" id="KW-0812">Transmembrane</keyword>
<evidence type="ECO:0000313" key="2">
    <source>
        <dbReference type="EMBL" id="KIX91875.1"/>
    </source>
</evidence>
<reference evidence="2 4" key="1">
    <citation type="submission" date="2015-01" db="EMBL/GenBank/DDBJ databases">
        <authorList>
            <person name="Guo J."/>
        </authorList>
    </citation>
    <scope>NUCLEOTIDE SEQUENCE [LARGE SCALE GENOMIC DNA]</scope>
    <source>
        <strain evidence="2 4">DSM 22147</strain>
    </source>
</reference>
<proteinExistence type="predicted"/>
<protein>
    <submittedName>
        <fullName evidence="3">Uncharacterized protein</fullName>
    </submittedName>
</protein>
<keyword evidence="1" id="KW-1133">Transmembrane helix</keyword>
<feature type="transmembrane region" description="Helical" evidence="1">
    <location>
        <begin position="35"/>
        <end position="54"/>
    </location>
</feature>
<reference evidence="3 5" key="2">
    <citation type="submission" date="2018-06" db="EMBL/GenBank/DDBJ databases">
        <authorList>
            <consortium name="Pathogen Informatics"/>
            <person name="Doyle S."/>
        </authorList>
    </citation>
    <scope>NUCLEOTIDE SEQUENCE [LARGE SCALE GENOMIC DNA]</scope>
    <source>
        <strain evidence="3 5">NCTC13832</strain>
    </source>
</reference>
<dbReference type="AlphaFoldDB" id="A0A0D6XTY3"/>
<dbReference type="RefSeq" id="WP_044358472.1">
    <property type="nucleotide sequence ID" value="NZ_JXWY01000001.1"/>
</dbReference>
<evidence type="ECO:0000313" key="4">
    <source>
        <dbReference type="Proteomes" id="UP000032366"/>
    </source>
</evidence>
<name>A0A0D6XTY3_9STAP</name>
<dbReference type="Proteomes" id="UP000032366">
    <property type="component" value="Unassembled WGS sequence"/>
</dbReference>
<organism evidence="3 5">
    <name type="scientific">Staphylococcus microti</name>
    <dbReference type="NCBI Taxonomy" id="569857"/>
    <lineage>
        <taxon>Bacteria</taxon>
        <taxon>Bacillati</taxon>
        <taxon>Bacillota</taxon>
        <taxon>Bacilli</taxon>
        <taxon>Bacillales</taxon>
        <taxon>Staphylococcaceae</taxon>
        <taxon>Staphylococcus</taxon>
    </lineage>
</organism>